<sequence length="303" mass="33771">MELHFDENNEVETHDEPDGSDNHPCTTEEKSSSQTQRIKEGAGLALDAESSRSYNSLSQVMWHPSDLSVRPIIPSRKVDKLSKVFPSLPFEALQASNFVKMSNEQLDALSHRIIAILNGKTSVGEKQNVIRYLEMLNNNVDSVSIVTNGLIMLMLIKMLRLSKPPSLRLQLTSLIGLLIQHSTCIDANLANSRILCLLTDGLRDKKKQVRRFSMDALGELMCYISKENDHAINNNRSESISKRNGRTAPGWQIIYFGITKPLYGFASGFGGFQPRPIASSGQRHLVGGLRLFSHQPSAFYGDD</sequence>
<organism evidence="2 3">
    <name type="scientific">Acer saccharum</name>
    <name type="common">Sugar maple</name>
    <dbReference type="NCBI Taxonomy" id="4024"/>
    <lineage>
        <taxon>Eukaryota</taxon>
        <taxon>Viridiplantae</taxon>
        <taxon>Streptophyta</taxon>
        <taxon>Embryophyta</taxon>
        <taxon>Tracheophyta</taxon>
        <taxon>Spermatophyta</taxon>
        <taxon>Magnoliopsida</taxon>
        <taxon>eudicotyledons</taxon>
        <taxon>Gunneridae</taxon>
        <taxon>Pentapetalae</taxon>
        <taxon>rosids</taxon>
        <taxon>malvids</taxon>
        <taxon>Sapindales</taxon>
        <taxon>Sapindaceae</taxon>
        <taxon>Hippocastanoideae</taxon>
        <taxon>Acereae</taxon>
        <taxon>Acer</taxon>
    </lineage>
</organism>
<comment type="caution">
    <text evidence="2">The sequence shown here is derived from an EMBL/GenBank/DDBJ whole genome shotgun (WGS) entry which is preliminary data.</text>
</comment>
<evidence type="ECO:0000313" key="3">
    <source>
        <dbReference type="Proteomes" id="UP001168877"/>
    </source>
</evidence>
<dbReference type="PANTHER" id="PTHR46562">
    <property type="entry name" value="SERINE/THREONINE-KINASE ULK4-LIKE PROTEIN-RELATED"/>
    <property type="match status" value="1"/>
</dbReference>
<dbReference type="AlphaFoldDB" id="A0AA39SI87"/>
<dbReference type="EMBL" id="JAUESC010000381">
    <property type="protein sequence ID" value="KAK0590690.1"/>
    <property type="molecule type" value="Genomic_DNA"/>
</dbReference>
<dbReference type="Proteomes" id="UP001168877">
    <property type="component" value="Unassembled WGS sequence"/>
</dbReference>
<evidence type="ECO:0000256" key="1">
    <source>
        <dbReference type="SAM" id="MobiDB-lite"/>
    </source>
</evidence>
<feature type="compositionally biased region" description="Basic and acidic residues" evidence="1">
    <location>
        <begin position="1"/>
        <end position="31"/>
    </location>
</feature>
<name>A0AA39SI87_ACESA</name>
<keyword evidence="3" id="KW-1185">Reference proteome</keyword>
<dbReference type="InterPro" id="IPR016024">
    <property type="entry name" value="ARM-type_fold"/>
</dbReference>
<dbReference type="PANTHER" id="PTHR46562:SF1">
    <property type="entry name" value="SERINE_THREONINE-PROTEIN KINASE ULK4"/>
    <property type="match status" value="1"/>
</dbReference>
<dbReference type="InterPro" id="IPR044591">
    <property type="entry name" value="RUK"/>
</dbReference>
<dbReference type="GO" id="GO:0008017">
    <property type="term" value="F:microtubule binding"/>
    <property type="evidence" value="ECO:0007669"/>
    <property type="project" value="InterPro"/>
</dbReference>
<dbReference type="GO" id="GO:0000914">
    <property type="term" value="P:phragmoplast assembly"/>
    <property type="evidence" value="ECO:0007669"/>
    <property type="project" value="InterPro"/>
</dbReference>
<proteinExistence type="predicted"/>
<accession>A0AA39SI87</accession>
<reference evidence="2" key="2">
    <citation type="submission" date="2023-06" db="EMBL/GenBank/DDBJ databases">
        <authorList>
            <person name="Swenson N.G."/>
            <person name="Wegrzyn J.L."/>
            <person name="Mcevoy S.L."/>
        </authorList>
    </citation>
    <scope>NUCLEOTIDE SEQUENCE</scope>
    <source>
        <strain evidence="2">NS2018</strain>
        <tissue evidence="2">Leaf</tissue>
    </source>
</reference>
<protein>
    <submittedName>
        <fullName evidence="2">Uncharacterized protein</fullName>
    </submittedName>
</protein>
<reference evidence="2" key="1">
    <citation type="journal article" date="2022" name="Plant J.">
        <title>Strategies of tolerance reflected in two North American maple genomes.</title>
        <authorList>
            <person name="McEvoy S.L."/>
            <person name="Sezen U.U."/>
            <person name="Trouern-Trend A."/>
            <person name="McMahon S.M."/>
            <person name="Schaberg P.G."/>
            <person name="Yang J."/>
            <person name="Wegrzyn J.L."/>
            <person name="Swenson N.G."/>
        </authorList>
    </citation>
    <scope>NUCLEOTIDE SEQUENCE</scope>
    <source>
        <strain evidence="2">NS2018</strain>
    </source>
</reference>
<evidence type="ECO:0000313" key="2">
    <source>
        <dbReference type="EMBL" id="KAK0590690.1"/>
    </source>
</evidence>
<dbReference type="SUPFAM" id="SSF48371">
    <property type="entry name" value="ARM repeat"/>
    <property type="match status" value="1"/>
</dbReference>
<gene>
    <name evidence="2" type="ORF">LWI29_030470</name>
</gene>
<feature type="region of interest" description="Disordered" evidence="1">
    <location>
        <begin position="1"/>
        <end position="38"/>
    </location>
</feature>